<keyword evidence="3" id="KW-1185">Reference proteome</keyword>
<proteinExistence type="predicted"/>
<dbReference type="EMBL" id="CM000884">
    <property type="protein sequence ID" value="PNT61335.1"/>
    <property type="molecule type" value="Genomic_DNA"/>
</dbReference>
<reference evidence="2" key="3">
    <citation type="submission" date="2018-08" db="UniProtKB">
        <authorList>
            <consortium name="EnsemblPlants"/>
        </authorList>
    </citation>
    <scope>IDENTIFICATION</scope>
    <source>
        <strain evidence="2">cv. Bd21</strain>
    </source>
</reference>
<reference evidence="1 2" key="1">
    <citation type="journal article" date="2010" name="Nature">
        <title>Genome sequencing and analysis of the model grass Brachypodium distachyon.</title>
        <authorList>
            <consortium name="International Brachypodium Initiative"/>
        </authorList>
    </citation>
    <scope>NUCLEOTIDE SEQUENCE [LARGE SCALE GENOMIC DNA]</scope>
    <source>
        <strain evidence="1 2">Bd21</strain>
    </source>
</reference>
<dbReference type="EnsemblPlants" id="PNT61335">
    <property type="protein sequence ID" value="PNT61335"/>
    <property type="gene ID" value="BRADI_5g13971v3"/>
</dbReference>
<reference evidence="1" key="2">
    <citation type="submission" date="2017-06" db="EMBL/GenBank/DDBJ databases">
        <title>WGS assembly of Brachypodium distachyon.</title>
        <authorList>
            <consortium name="The International Brachypodium Initiative"/>
            <person name="Lucas S."/>
            <person name="Harmon-Smith M."/>
            <person name="Lail K."/>
            <person name="Tice H."/>
            <person name="Grimwood J."/>
            <person name="Bruce D."/>
            <person name="Barry K."/>
            <person name="Shu S."/>
            <person name="Lindquist E."/>
            <person name="Wang M."/>
            <person name="Pitluck S."/>
            <person name="Vogel J.P."/>
            <person name="Garvin D.F."/>
            <person name="Mockler T.C."/>
            <person name="Schmutz J."/>
            <person name="Rokhsar D."/>
            <person name="Bevan M.W."/>
        </authorList>
    </citation>
    <scope>NUCLEOTIDE SEQUENCE</scope>
    <source>
        <strain evidence="1">Bd21</strain>
    </source>
</reference>
<dbReference type="AlphaFoldDB" id="A0A2K2CH33"/>
<protein>
    <submittedName>
        <fullName evidence="1 2">Uncharacterized protein</fullName>
    </submittedName>
</protein>
<gene>
    <name evidence="1" type="ORF">BRADI_5g13971v3</name>
</gene>
<accession>A0A2K2CH33</accession>
<evidence type="ECO:0000313" key="1">
    <source>
        <dbReference type="EMBL" id="PNT61335.1"/>
    </source>
</evidence>
<sequence length="90" mass="10669">MALYSSRWQTYMCILEIGCVGLKHLINLKKEFNYFRKLYNPLNKLPSHLIPTGALQPLTLFRQTVLMTERYLTAIFRADMPNRQMMCLRV</sequence>
<name>A0A2K2CH33_BRADI</name>
<organism evidence="1">
    <name type="scientific">Brachypodium distachyon</name>
    <name type="common">Purple false brome</name>
    <name type="synonym">Trachynia distachya</name>
    <dbReference type="NCBI Taxonomy" id="15368"/>
    <lineage>
        <taxon>Eukaryota</taxon>
        <taxon>Viridiplantae</taxon>
        <taxon>Streptophyta</taxon>
        <taxon>Embryophyta</taxon>
        <taxon>Tracheophyta</taxon>
        <taxon>Spermatophyta</taxon>
        <taxon>Magnoliopsida</taxon>
        <taxon>Liliopsida</taxon>
        <taxon>Poales</taxon>
        <taxon>Poaceae</taxon>
        <taxon>BOP clade</taxon>
        <taxon>Pooideae</taxon>
        <taxon>Stipodae</taxon>
        <taxon>Brachypodieae</taxon>
        <taxon>Brachypodium</taxon>
    </lineage>
</organism>
<dbReference type="Gramene" id="PNT61335">
    <property type="protein sequence ID" value="PNT61335"/>
    <property type="gene ID" value="BRADI_5g13971v3"/>
</dbReference>
<dbReference type="InParanoid" id="A0A2K2CH33"/>
<dbReference type="Proteomes" id="UP000008810">
    <property type="component" value="Chromosome 5"/>
</dbReference>
<evidence type="ECO:0000313" key="3">
    <source>
        <dbReference type="Proteomes" id="UP000008810"/>
    </source>
</evidence>
<evidence type="ECO:0000313" key="2">
    <source>
        <dbReference type="EnsemblPlants" id="PNT61335"/>
    </source>
</evidence>